<dbReference type="AlphaFoldDB" id="A0A6A5V3V6"/>
<evidence type="ECO:0000313" key="2">
    <source>
        <dbReference type="EMBL" id="KAF1970742.1"/>
    </source>
</evidence>
<gene>
    <name evidence="2" type="ORF">BU23DRAFT_472908</name>
</gene>
<name>A0A6A5V3V6_9PLEO</name>
<feature type="compositionally biased region" description="Polar residues" evidence="1">
    <location>
        <begin position="1"/>
        <end position="14"/>
    </location>
</feature>
<dbReference type="Proteomes" id="UP000800036">
    <property type="component" value="Unassembled WGS sequence"/>
</dbReference>
<feature type="compositionally biased region" description="Polar residues" evidence="1">
    <location>
        <begin position="29"/>
        <end position="38"/>
    </location>
</feature>
<protein>
    <submittedName>
        <fullName evidence="2">Uncharacterized protein</fullName>
    </submittedName>
</protein>
<feature type="region of interest" description="Disordered" evidence="1">
    <location>
        <begin position="1"/>
        <end position="81"/>
    </location>
</feature>
<proteinExistence type="predicted"/>
<dbReference type="OrthoDB" id="6513042at2759"/>
<feature type="region of interest" description="Disordered" evidence="1">
    <location>
        <begin position="115"/>
        <end position="134"/>
    </location>
</feature>
<evidence type="ECO:0000256" key="1">
    <source>
        <dbReference type="SAM" id="MobiDB-lite"/>
    </source>
</evidence>
<dbReference type="EMBL" id="ML976698">
    <property type="protein sequence ID" value="KAF1970742.1"/>
    <property type="molecule type" value="Genomic_DNA"/>
</dbReference>
<organism evidence="2 3">
    <name type="scientific">Bimuria novae-zelandiae CBS 107.79</name>
    <dbReference type="NCBI Taxonomy" id="1447943"/>
    <lineage>
        <taxon>Eukaryota</taxon>
        <taxon>Fungi</taxon>
        <taxon>Dikarya</taxon>
        <taxon>Ascomycota</taxon>
        <taxon>Pezizomycotina</taxon>
        <taxon>Dothideomycetes</taxon>
        <taxon>Pleosporomycetidae</taxon>
        <taxon>Pleosporales</taxon>
        <taxon>Massarineae</taxon>
        <taxon>Didymosphaeriaceae</taxon>
        <taxon>Bimuria</taxon>
    </lineage>
</organism>
<accession>A0A6A5V3V6</accession>
<reference evidence="2" key="1">
    <citation type="journal article" date="2020" name="Stud. Mycol.">
        <title>101 Dothideomycetes genomes: a test case for predicting lifestyles and emergence of pathogens.</title>
        <authorList>
            <person name="Haridas S."/>
            <person name="Albert R."/>
            <person name="Binder M."/>
            <person name="Bloem J."/>
            <person name="Labutti K."/>
            <person name="Salamov A."/>
            <person name="Andreopoulos B."/>
            <person name="Baker S."/>
            <person name="Barry K."/>
            <person name="Bills G."/>
            <person name="Bluhm B."/>
            <person name="Cannon C."/>
            <person name="Castanera R."/>
            <person name="Culley D."/>
            <person name="Daum C."/>
            <person name="Ezra D."/>
            <person name="Gonzalez J."/>
            <person name="Henrissat B."/>
            <person name="Kuo A."/>
            <person name="Liang C."/>
            <person name="Lipzen A."/>
            <person name="Lutzoni F."/>
            <person name="Magnuson J."/>
            <person name="Mondo S."/>
            <person name="Nolan M."/>
            <person name="Ohm R."/>
            <person name="Pangilinan J."/>
            <person name="Park H.-J."/>
            <person name="Ramirez L."/>
            <person name="Alfaro M."/>
            <person name="Sun H."/>
            <person name="Tritt A."/>
            <person name="Yoshinaga Y."/>
            <person name="Zwiers L.-H."/>
            <person name="Turgeon B."/>
            <person name="Goodwin S."/>
            <person name="Spatafora J."/>
            <person name="Crous P."/>
            <person name="Grigoriev I."/>
        </authorList>
    </citation>
    <scope>NUCLEOTIDE SEQUENCE</scope>
    <source>
        <strain evidence="2">CBS 107.79</strain>
    </source>
</reference>
<evidence type="ECO:0000313" key="3">
    <source>
        <dbReference type="Proteomes" id="UP000800036"/>
    </source>
</evidence>
<keyword evidence="3" id="KW-1185">Reference proteome</keyword>
<sequence>MSTTELSALLQSGPKSMRLEDDPIEDPSQGENNFSPSKRSGGFKRTRSENDAPIPSTSEEWEQQNLPKEPKSLETTKPTVTVATKPKAGGLAALVKKTDPRRKFKRTQSLSIATGMANANAEEPEVVTPRVDDDVGPWSTEAFDLFDWKPPGKEWKVEGTKMRLVDVESDTDQGVGLLINGK</sequence>
<feature type="compositionally biased region" description="Polar residues" evidence="1">
    <location>
        <begin position="55"/>
        <end position="66"/>
    </location>
</feature>